<dbReference type="AlphaFoldDB" id="A0AAD8ETW0"/>
<gene>
    <name evidence="1" type="ORF">L9F63_000351</name>
</gene>
<proteinExistence type="predicted"/>
<protein>
    <submittedName>
        <fullName evidence="1">Uncharacterized protein</fullName>
    </submittedName>
</protein>
<sequence length="114" mass="13146">MLTKLLKKLHEIRDLEESWEIFSLHRQNVQLHWLWHDPQPGTHPGGTNMEPHSTESTDLLTTSHIVHKSNRLRHLPYPCLRPDTCPTVVGPLQIQAYSTVELLVHQGAHFLVIP</sequence>
<accession>A0AAD8ETW0</accession>
<comment type="caution">
    <text evidence="1">The sequence shown here is derived from an EMBL/GenBank/DDBJ whole genome shotgun (WGS) entry which is preliminary data.</text>
</comment>
<evidence type="ECO:0000313" key="1">
    <source>
        <dbReference type="EMBL" id="KAJ9601512.1"/>
    </source>
</evidence>
<keyword evidence="2" id="KW-1185">Reference proteome</keyword>
<dbReference type="Proteomes" id="UP001233999">
    <property type="component" value="Unassembled WGS sequence"/>
</dbReference>
<organism evidence="1 2">
    <name type="scientific">Diploptera punctata</name>
    <name type="common">Pacific beetle cockroach</name>
    <dbReference type="NCBI Taxonomy" id="6984"/>
    <lineage>
        <taxon>Eukaryota</taxon>
        <taxon>Metazoa</taxon>
        <taxon>Ecdysozoa</taxon>
        <taxon>Arthropoda</taxon>
        <taxon>Hexapoda</taxon>
        <taxon>Insecta</taxon>
        <taxon>Pterygota</taxon>
        <taxon>Neoptera</taxon>
        <taxon>Polyneoptera</taxon>
        <taxon>Dictyoptera</taxon>
        <taxon>Blattodea</taxon>
        <taxon>Blaberoidea</taxon>
        <taxon>Blaberidae</taxon>
        <taxon>Diplopterinae</taxon>
        <taxon>Diploptera</taxon>
    </lineage>
</organism>
<name>A0AAD8ETW0_DIPPU</name>
<reference evidence="1" key="2">
    <citation type="submission" date="2023-05" db="EMBL/GenBank/DDBJ databases">
        <authorList>
            <person name="Fouks B."/>
        </authorList>
    </citation>
    <scope>NUCLEOTIDE SEQUENCE</scope>
    <source>
        <strain evidence="1">Stay&amp;Tobe</strain>
        <tissue evidence="1">Testes</tissue>
    </source>
</reference>
<evidence type="ECO:0000313" key="2">
    <source>
        <dbReference type="Proteomes" id="UP001233999"/>
    </source>
</evidence>
<dbReference type="EMBL" id="JASPKZ010000013">
    <property type="protein sequence ID" value="KAJ9601512.1"/>
    <property type="molecule type" value="Genomic_DNA"/>
</dbReference>
<reference evidence="1" key="1">
    <citation type="journal article" date="2023" name="IScience">
        <title>Live-bearing cockroach genome reveals convergent evolutionary mechanisms linked to viviparity in insects and beyond.</title>
        <authorList>
            <person name="Fouks B."/>
            <person name="Harrison M.C."/>
            <person name="Mikhailova A.A."/>
            <person name="Marchal E."/>
            <person name="English S."/>
            <person name="Carruthers M."/>
            <person name="Jennings E.C."/>
            <person name="Chiamaka E.L."/>
            <person name="Frigard R.A."/>
            <person name="Pippel M."/>
            <person name="Attardo G.M."/>
            <person name="Benoit J.B."/>
            <person name="Bornberg-Bauer E."/>
            <person name="Tobe S.S."/>
        </authorList>
    </citation>
    <scope>NUCLEOTIDE SEQUENCE</scope>
    <source>
        <strain evidence="1">Stay&amp;Tobe</strain>
    </source>
</reference>